<accession>A0A1G7XEU5</accession>
<evidence type="ECO:0000313" key="7">
    <source>
        <dbReference type="Proteomes" id="UP000199495"/>
    </source>
</evidence>
<protein>
    <submittedName>
        <fullName evidence="6">Ribose transport system substrate-binding protein</fullName>
    </submittedName>
</protein>
<comment type="subcellular location">
    <subcellularLocation>
        <location evidence="1">Cell envelope</location>
    </subcellularLocation>
</comment>
<dbReference type="PANTHER" id="PTHR46847:SF1">
    <property type="entry name" value="D-ALLOSE-BINDING PERIPLASMIC PROTEIN-RELATED"/>
    <property type="match status" value="1"/>
</dbReference>
<dbReference type="GO" id="GO:0030313">
    <property type="term" value="C:cell envelope"/>
    <property type="evidence" value="ECO:0007669"/>
    <property type="project" value="UniProtKB-SubCell"/>
</dbReference>
<sequence length="330" mass="35508">MKTMTKLAVLATALTPLPALAQDDSISIAYLASSSQNGFNQAIYDGIQRAAAEYDNVSVEIFDGEFSAPVQFSQVEDLVAAQRFEGMIVTPNDTVGIATALETAANAGVKTAATLFPIGPDLSNMEPQVEGLVTTVASDPSIGARRQAEDVVAYCEDIDPCKVVVLIGQLVFPFDNLRYETYQTVLGEHDNIEIVATGEGNYSPETSMTAMQDILQSNRDVDVVLSNADQHLMGAEIAIQDAGLDLEDIYLIGAGLNQIAVDAIRSGMWDASLAQFPRSMGEAALHSIVAAIRGEEVETWIDESKLGESPVIVTQEWLEENPDFEAEWQG</sequence>
<reference evidence="6 7" key="1">
    <citation type="submission" date="2016-10" db="EMBL/GenBank/DDBJ databases">
        <authorList>
            <person name="de Groot N.N."/>
        </authorList>
    </citation>
    <scope>NUCLEOTIDE SEQUENCE [LARGE SCALE GENOMIC DNA]</scope>
    <source>
        <strain evidence="6 7">CGMCC 1.10267</strain>
    </source>
</reference>
<dbReference type="RefSeq" id="WP_090597343.1">
    <property type="nucleotide sequence ID" value="NZ_FNCS01000009.1"/>
</dbReference>
<organism evidence="6 7">
    <name type="scientific">Pelagibacterium luteolum</name>
    <dbReference type="NCBI Taxonomy" id="440168"/>
    <lineage>
        <taxon>Bacteria</taxon>
        <taxon>Pseudomonadati</taxon>
        <taxon>Pseudomonadota</taxon>
        <taxon>Alphaproteobacteria</taxon>
        <taxon>Hyphomicrobiales</taxon>
        <taxon>Devosiaceae</taxon>
        <taxon>Pelagibacterium</taxon>
    </lineage>
</organism>
<evidence type="ECO:0000256" key="3">
    <source>
        <dbReference type="ARBA" id="ARBA00022729"/>
    </source>
</evidence>
<evidence type="ECO:0000256" key="1">
    <source>
        <dbReference type="ARBA" id="ARBA00004196"/>
    </source>
</evidence>
<feature type="chain" id="PRO_5011432413" evidence="4">
    <location>
        <begin position="22"/>
        <end position="330"/>
    </location>
</feature>
<name>A0A1G7XEU5_9HYPH</name>
<gene>
    <name evidence="6" type="ORF">SAMN04487974_10964</name>
</gene>
<dbReference type="PANTHER" id="PTHR46847">
    <property type="entry name" value="D-ALLOSE-BINDING PERIPLASMIC PROTEIN-RELATED"/>
    <property type="match status" value="1"/>
</dbReference>
<comment type="similarity">
    <text evidence="2">Belongs to the bacterial solute-binding protein 2 family.</text>
</comment>
<evidence type="ECO:0000259" key="5">
    <source>
        <dbReference type="Pfam" id="PF13407"/>
    </source>
</evidence>
<dbReference type="EMBL" id="FNCS01000009">
    <property type="protein sequence ID" value="SDG82647.1"/>
    <property type="molecule type" value="Genomic_DNA"/>
</dbReference>
<keyword evidence="3 4" id="KW-0732">Signal</keyword>
<dbReference type="InterPro" id="IPR025997">
    <property type="entry name" value="SBP_2_dom"/>
</dbReference>
<dbReference type="STRING" id="440168.SAMN04487974_10964"/>
<feature type="domain" description="Periplasmic binding protein" evidence="5">
    <location>
        <begin position="28"/>
        <end position="296"/>
    </location>
</feature>
<dbReference type="Gene3D" id="3.40.50.2300">
    <property type="match status" value="2"/>
</dbReference>
<dbReference type="InterPro" id="IPR028082">
    <property type="entry name" value="Peripla_BP_I"/>
</dbReference>
<dbReference type="SUPFAM" id="SSF53822">
    <property type="entry name" value="Periplasmic binding protein-like I"/>
    <property type="match status" value="1"/>
</dbReference>
<dbReference type="Proteomes" id="UP000199495">
    <property type="component" value="Unassembled WGS sequence"/>
</dbReference>
<dbReference type="CDD" id="cd01536">
    <property type="entry name" value="PBP1_ABC_sugar_binding-like"/>
    <property type="match status" value="1"/>
</dbReference>
<evidence type="ECO:0000256" key="4">
    <source>
        <dbReference type="SAM" id="SignalP"/>
    </source>
</evidence>
<evidence type="ECO:0000313" key="6">
    <source>
        <dbReference type="EMBL" id="SDG82647.1"/>
    </source>
</evidence>
<evidence type="ECO:0000256" key="2">
    <source>
        <dbReference type="ARBA" id="ARBA00007639"/>
    </source>
</evidence>
<dbReference type="OrthoDB" id="3600104at2"/>
<proteinExistence type="inferred from homology"/>
<dbReference type="Pfam" id="PF13407">
    <property type="entry name" value="Peripla_BP_4"/>
    <property type="match status" value="1"/>
</dbReference>
<feature type="signal peptide" evidence="4">
    <location>
        <begin position="1"/>
        <end position="21"/>
    </location>
</feature>
<dbReference type="AlphaFoldDB" id="A0A1G7XEU5"/>
<dbReference type="GO" id="GO:0030246">
    <property type="term" value="F:carbohydrate binding"/>
    <property type="evidence" value="ECO:0007669"/>
    <property type="project" value="UniProtKB-ARBA"/>
</dbReference>
<keyword evidence="7" id="KW-1185">Reference proteome</keyword>